<dbReference type="Pfam" id="PF00179">
    <property type="entry name" value="UQ_con"/>
    <property type="match status" value="1"/>
</dbReference>
<evidence type="ECO:0000256" key="2">
    <source>
        <dbReference type="ARBA" id="ARBA00022679"/>
    </source>
</evidence>
<gene>
    <name evidence="7" type="ORF">PV06_02607</name>
</gene>
<dbReference type="EMBL" id="KN847333">
    <property type="protein sequence ID" value="KIW46990.1"/>
    <property type="molecule type" value="Genomic_DNA"/>
</dbReference>
<dbReference type="OrthoDB" id="9978460at2759"/>
<dbReference type="SUPFAM" id="SSF54495">
    <property type="entry name" value="UBC-like"/>
    <property type="match status" value="1"/>
</dbReference>
<proteinExistence type="predicted"/>
<dbReference type="AlphaFoldDB" id="A0A0D2DWL7"/>
<dbReference type="InterPro" id="IPR050113">
    <property type="entry name" value="Ub_conjugating_enzyme"/>
</dbReference>
<dbReference type="GO" id="GO:0005524">
    <property type="term" value="F:ATP binding"/>
    <property type="evidence" value="ECO:0007669"/>
    <property type="project" value="UniProtKB-KW"/>
</dbReference>
<dbReference type="InterPro" id="IPR016135">
    <property type="entry name" value="UBQ-conjugating_enzyme/RWD"/>
</dbReference>
<evidence type="ECO:0000313" key="8">
    <source>
        <dbReference type="Proteomes" id="UP000053342"/>
    </source>
</evidence>
<dbReference type="GeneID" id="27354681"/>
<dbReference type="STRING" id="215243.A0A0D2DWL7"/>
<dbReference type="VEuPathDB" id="FungiDB:PV06_02607"/>
<dbReference type="EC" id="2.3.2.23" evidence="1"/>
<dbReference type="SMART" id="SM00212">
    <property type="entry name" value="UBCc"/>
    <property type="match status" value="1"/>
</dbReference>
<keyword evidence="4" id="KW-0833">Ubl conjugation pathway</keyword>
<organism evidence="7 8">
    <name type="scientific">Exophiala oligosperma</name>
    <dbReference type="NCBI Taxonomy" id="215243"/>
    <lineage>
        <taxon>Eukaryota</taxon>
        <taxon>Fungi</taxon>
        <taxon>Dikarya</taxon>
        <taxon>Ascomycota</taxon>
        <taxon>Pezizomycotina</taxon>
        <taxon>Eurotiomycetes</taxon>
        <taxon>Chaetothyriomycetidae</taxon>
        <taxon>Chaetothyriales</taxon>
        <taxon>Herpotrichiellaceae</taxon>
        <taxon>Exophiala</taxon>
    </lineage>
</organism>
<dbReference type="Proteomes" id="UP000053342">
    <property type="component" value="Unassembled WGS sequence"/>
</dbReference>
<evidence type="ECO:0000256" key="4">
    <source>
        <dbReference type="ARBA" id="ARBA00022786"/>
    </source>
</evidence>
<dbReference type="PROSITE" id="PS50127">
    <property type="entry name" value="UBC_2"/>
    <property type="match status" value="1"/>
</dbReference>
<evidence type="ECO:0000256" key="5">
    <source>
        <dbReference type="ARBA" id="ARBA00022840"/>
    </source>
</evidence>
<dbReference type="PANTHER" id="PTHR24067">
    <property type="entry name" value="UBIQUITIN-CONJUGATING ENZYME E2"/>
    <property type="match status" value="1"/>
</dbReference>
<dbReference type="FunFam" id="3.10.110.10:FF:000060">
    <property type="entry name" value="Ubiquitin conjugating enzyme (UbcB)"/>
    <property type="match status" value="1"/>
</dbReference>
<protein>
    <recommendedName>
        <fullName evidence="1">E2 ubiquitin-conjugating enzyme</fullName>
        <ecNumber evidence="1">2.3.2.23</ecNumber>
    </recommendedName>
</protein>
<keyword evidence="8" id="KW-1185">Reference proteome</keyword>
<evidence type="ECO:0000259" key="6">
    <source>
        <dbReference type="PROSITE" id="PS50127"/>
    </source>
</evidence>
<dbReference type="RefSeq" id="XP_016267206.1">
    <property type="nucleotide sequence ID" value="XM_016403309.1"/>
</dbReference>
<reference evidence="7 8" key="1">
    <citation type="submission" date="2015-01" db="EMBL/GenBank/DDBJ databases">
        <title>The Genome Sequence of Exophiala oligosperma CBS72588.</title>
        <authorList>
            <consortium name="The Broad Institute Genomics Platform"/>
            <person name="Cuomo C."/>
            <person name="de Hoog S."/>
            <person name="Gorbushina A."/>
            <person name="Stielow B."/>
            <person name="Teixiera M."/>
            <person name="Abouelleil A."/>
            <person name="Chapman S.B."/>
            <person name="Priest M."/>
            <person name="Young S.K."/>
            <person name="Wortman J."/>
            <person name="Nusbaum C."/>
            <person name="Birren B."/>
        </authorList>
    </citation>
    <scope>NUCLEOTIDE SEQUENCE [LARGE SCALE GENOMIC DNA]</scope>
    <source>
        <strain evidence="7 8">CBS 72588</strain>
    </source>
</reference>
<dbReference type="HOGENOM" id="CLU_1214771_0_0_1"/>
<dbReference type="InterPro" id="IPR000608">
    <property type="entry name" value="UBC"/>
</dbReference>
<evidence type="ECO:0000256" key="3">
    <source>
        <dbReference type="ARBA" id="ARBA00022741"/>
    </source>
</evidence>
<evidence type="ECO:0000313" key="7">
    <source>
        <dbReference type="EMBL" id="KIW46990.1"/>
    </source>
</evidence>
<keyword evidence="3" id="KW-0547">Nucleotide-binding</keyword>
<name>A0A0D2DWL7_9EURO</name>
<keyword evidence="5" id="KW-0067">ATP-binding</keyword>
<sequence length="228" mass="24434">MSGQKRITRELRDLTASPLTGITVALTDESDLFKWVVTMEGPAGSPYAGGVFTLNITLPPTYPFKAPTVTFATKIYHPNISNDNPPNSGTMCLGMLKDSEWKPSTKMSAVLEFARQLLKEPNPDDAVEAKIAEQYRDDRAAYEREAKEWEFLSKFLLRDSGSGSELAPNPLPTLAPPANALGAAYVPVVAEAEAETTPGPQNGGETAAAEPAIQLYGLGVSFGRSTGN</sequence>
<accession>A0A0D2DWL7</accession>
<feature type="domain" description="UBC core" evidence="6">
    <location>
        <begin position="2"/>
        <end position="155"/>
    </location>
</feature>
<evidence type="ECO:0000256" key="1">
    <source>
        <dbReference type="ARBA" id="ARBA00012486"/>
    </source>
</evidence>
<dbReference type="Gene3D" id="3.10.110.10">
    <property type="entry name" value="Ubiquitin Conjugating Enzyme"/>
    <property type="match status" value="1"/>
</dbReference>
<dbReference type="GO" id="GO:0061631">
    <property type="term" value="F:ubiquitin conjugating enzyme activity"/>
    <property type="evidence" value="ECO:0007669"/>
    <property type="project" value="UniProtKB-EC"/>
</dbReference>
<keyword evidence="2" id="KW-0808">Transferase</keyword>